<keyword evidence="6" id="KW-1278">Translocase</keyword>
<feature type="transmembrane region" description="Helical" evidence="9">
    <location>
        <begin position="1039"/>
        <end position="1055"/>
    </location>
</feature>
<dbReference type="SUPFAM" id="SSF81665">
    <property type="entry name" value="Calcium ATPase, transmembrane domain M"/>
    <property type="match status" value="1"/>
</dbReference>
<dbReference type="InterPro" id="IPR023214">
    <property type="entry name" value="HAD_sf"/>
</dbReference>
<dbReference type="OMA" id="QQPPIFN"/>
<evidence type="ECO:0000256" key="1">
    <source>
        <dbReference type="ARBA" id="ARBA00004651"/>
    </source>
</evidence>
<protein>
    <submittedName>
        <fullName evidence="11">Putative Ca2+ ATPase</fullName>
    </submittedName>
</protein>
<dbReference type="InterPro" id="IPR023299">
    <property type="entry name" value="ATPase_P-typ_cyto_dom_N"/>
</dbReference>
<dbReference type="PANTHER" id="PTHR43294:SF21">
    <property type="entry name" value="CATION TRANSPORTING ATPASE"/>
    <property type="match status" value="1"/>
</dbReference>
<dbReference type="SFLD" id="SFLDG00002">
    <property type="entry name" value="C1.7:_P-type_atpase_like"/>
    <property type="match status" value="1"/>
</dbReference>
<feature type="transmembrane region" description="Helical" evidence="9">
    <location>
        <begin position="967"/>
        <end position="987"/>
    </location>
</feature>
<dbReference type="GO" id="GO:1902600">
    <property type="term" value="P:proton transmembrane transport"/>
    <property type="evidence" value="ECO:0007669"/>
    <property type="project" value="TreeGrafter"/>
</dbReference>
<dbReference type="Pfam" id="PF00689">
    <property type="entry name" value="Cation_ATPase_C"/>
    <property type="match status" value="1"/>
</dbReference>
<dbReference type="InterPro" id="IPR008250">
    <property type="entry name" value="ATPase_P-typ_transduc_dom_A_sf"/>
</dbReference>
<dbReference type="EMBL" id="AOGT01000864">
    <property type="protein sequence ID" value="EMG49015.1"/>
    <property type="molecule type" value="Genomic_DNA"/>
</dbReference>
<evidence type="ECO:0000256" key="5">
    <source>
        <dbReference type="ARBA" id="ARBA00022840"/>
    </source>
</evidence>
<keyword evidence="4" id="KW-0547">Nucleotide-binding</keyword>
<feature type="transmembrane region" description="Helical" evidence="9">
    <location>
        <begin position="913"/>
        <end position="939"/>
    </location>
</feature>
<dbReference type="SMART" id="SM00831">
    <property type="entry name" value="Cation_ATPase_N"/>
    <property type="match status" value="1"/>
</dbReference>
<sequence>MKSTCTESSISKIETQQEENIRFDDAEIEEQRGRTRARQRRFSLHSRHSSASKSRIFPIGETVEPGYVLPTVFKTISQNIDIENNQPEQSANENKTKFSNYTYHTDTIGDIMTKFSTDLINGLSESQYKQNLKTYGLNKQSKPPSGLLKKIFMYFFGGFGALLLAGGILCIICWKPLGSPPAVSNLVLGIILLVVFLIQAGFNFIQDYSSSRVMESIHSLVASETMCIRQGQKIKVESQDLVPGDIILFAPGVKIPADARIISNSPDLSFDRAILTGESKPIAATSTSDPLGPDSNYLESSCIAMQGTFCLNGTGRAIVVSTGDETIFGSIAKMTSAPKTGLSPIQYEIFRFVAFISLIIVFLAVLVVVIWCAWLHRDYPDWINVANLIISIVSFAISTIPESLPVSISFVLLLTASKMKQQQILVKSLHMCGTLASCSVLCFDKTGTLTQNNMKVTLSCIGDQLHEEEWDGEKNDEDDHEKSYGYAANHLFTIGALCNEAAMVNESPIGGNATDRAILQFVDHHCQIDDVKDKWVKKLEISFNSKDKYMLSLVEPATPTCSIWNDIGFEHNENFLLLVKAAPDVLIDNCQMMMNENGTLQPMTDEQLQYYKDVQKKWSTNGKRVILFASKLVHKDSINLVDRTGSANRMKEETQSGLIFMGLVGIEDPPRKNIEQVIATLRDAGIKIVMITGDYELTGVSIAKQCGIITDENTCKLNTMDIATGESISIVGSELNSLTDDQWEKLVQFNELVFTRTTPEHKLLIIEKFQKYGQVVGMTGDGINDAPALKQADIGISILDASDIAKEAADLILMNSSADQLFLSIIEALKFGRLVFENLKKTICYLLPAGSYSELWPVIMNVFFGMPQMLSSFLMIIICCLTDCVGSIVLAYESPESNLLKKKPRIVTGERLVNFKLLFHAYICVGTFYTFTSFMVSFLNLTRRGLSFEQFALSFGSYEDIPNVTKYLNMSSSIYFVNLIIMQMFNLMTLRTRHLSFFQHSIMENKKIIFVPPFVLMVNFIINYIPAIQRAMGTAQVPVEYYFIAVGFGLVVFTCDEIRKLVARKYPNGFIAKIAW</sequence>
<dbReference type="Pfam" id="PF00122">
    <property type="entry name" value="E1-E2_ATPase"/>
    <property type="match status" value="1"/>
</dbReference>
<dbReference type="InterPro" id="IPR023298">
    <property type="entry name" value="ATPase_P-typ_TM_dom_sf"/>
</dbReference>
<dbReference type="SUPFAM" id="SSF81660">
    <property type="entry name" value="Metal cation-transporting ATPase, ATP-binding domain N"/>
    <property type="match status" value="1"/>
</dbReference>
<dbReference type="GO" id="GO:0006883">
    <property type="term" value="P:intracellular sodium ion homeostasis"/>
    <property type="evidence" value="ECO:0007669"/>
    <property type="project" value="TreeGrafter"/>
</dbReference>
<dbReference type="Proteomes" id="UP000011777">
    <property type="component" value="Unassembled WGS sequence"/>
</dbReference>
<evidence type="ECO:0000256" key="7">
    <source>
        <dbReference type="ARBA" id="ARBA00022989"/>
    </source>
</evidence>
<dbReference type="Gene3D" id="2.70.150.10">
    <property type="entry name" value="Calcium-transporting ATPase, cytoplasmic transduction domain A"/>
    <property type="match status" value="1"/>
</dbReference>
<keyword evidence="2" id="KW-1003">Cell membrane</keyword>
<dbReference type="PRINTS" id="PR00119">
    <property type="entry name" value="CATATPASE"/>
</dbReference>
<dbReference type="GO" id="GO:0005886">
    <property type="term" value="C:plasma membrane"/>
    <property type="evidence" value="ECO:0007669"/>
    <property type="project" value="UniProtKB-SubCell"/>
</dbReference>
<dbReference type="Gene3D" id="3.40.50.1000">
    <property type="entry name" value="HAD superfamily/HAD-like"/>
    <property type="match status" value="1"/>
</dbReference>
<dbReference type="GO" id="GO:0036376">
    <property type="term" value="P:sodium ion export across plasma membrane"/>
    <property type="evidence" value="ECO:0007669"/>
    <property type="project" value="TreeGrafter"/>
</dbReference>
<dbReference type="InterPro" id="IPR004014">
    <property type="entry name" value="ATPase_P-typ_cation-transptr_N"/>
</dbReference>
<keyword evidence="8 9" id="KW-0472">Membrane</keyword>
<dbReference type="GO" id="GO:0016887">
    <property type="term" value="F:ATP hydrolysis activity"/>
    <property type="evidence" value="ECO:0007669"/>
    <property type="project" value="InterPro"/>
</dbReference>
<dbReference type="InterPro" id="IPR044492">
    <property type="entry name" value="P_typ_ATPase_HD_dom"/>
</dbReference>
<dbReference type="GO" id="GO:0005391">
    <property type="term" value="F:P-type sodium:potassium-exchanging transporter activity"/>
    <property type="evidence" value="ECO:0007669"/>
    <property type="project" value="TreeGrafter"/>
</dbReference>
<evidence type="ECO:0000313" key="12">
    <source>
        <dbReference type="Proteomes" id="UP000011777"/>
    </source>
</evidence>
<dbReference type="SUPFAM" id="SSF56784">
    <property type="entry name" value="HAD-like"/>
    <property type="match status" value="1"/>
</dbReference>
<dbReference type="InterPro" id="IPR059000">
    <property type="entry name" value="ATPase_P-type_domA"/>
</dbReference>
<gene>
    <name evidence="11" type="ORF">G210_0314</name>
</gene>
<feature type="transmembrane region" description="Helical" evidence="9">
    <location>
        <begin position="870"/>
        <end position="892"/>
    </location>
</feature>
<dbReference type="GO" id="GO:0005524">
    <property type="term" value="F:ATP binding"/>
    <property type="evidence" value="ECO:0007669"/>
    <property type="project" value="UniProtKB-KW"/>
</dbReference>
<evidence type="ECO:0000259" key="10">
    <source>
        <dbReference type="SMART" id="SM00831"/>
    </source>
</evidence>
<dbReference type="Pfam" id="PF00690">
    <property type="entry name" value="Cation_ATPase_N"/>
    <property type="match status" value="1"/>
</dbReference>
<keyword evidence="7 9" id="KW-1133">Transmembrane helix</keyword>
<evidence type="ECO:0000256" key="2">
    <source>
        <dbReference type="ARBA" id="ARBA00022475"/>
    </source>
</evidence>
<dbReference type="OrthoDB" id="158672at2759"/>
<proteinExistence type="predicted"/>
<dbReference type="Pfam" id="PF13246">
    <property type="entry name" value="Cation_ATPase"/>
    <property type="match status" value="1"/>
</dbReference>
<feature type="transmembrane region" description="Helical" evidence="9">
    <location>
        <begin position="1008"/>
        <end position="1027"/>
    </location>
</feature>
<dbReference type="eggNOG" id="KOG0203">
    <property type="taxonomic scope" value="Eukaryota"/>
</dbReference>
<dbReference type="PANTHER" id="PTHR43294">
    <property type="entry name" value="SODIUM/POTASSIUM-TRANSPORTING ATPASE SUBUNIT ALPHA"/>
    <property type="match status" value="1"/>
</dbReference>
<evidence type="ECO:0000256" key="8">
    <source>
        <dbReference type="ARBA" id="ARBA00023136"/>
    </source>
</evidence>
<evidence type="ECO:0000256" key="6">
    <source>
        <dbReference type="ARBA" id="ARBA00022967"/>
    </source>
</evidence>
<organism evidence="11 12">
    <name type="scientific">Candida maltosa (strain Xu316)</name>
    <name type="common">Yeast</name>
    <dbReference type="NCBI Taxonomy" id="1245528"/>
    <lineage>
        <taxon>Eukaryota</taxon>
        <taxon>Fungi</taxon>
        <taxon>Dikarya</taxon>
        <taxon>Ascomycota</taxon>
        <taxon>Saccharomycotina</taxon>
        <taxon>Pichiomycetes</taxon>
        <taxon>Debaryomycetaceae</taxon>
        <taxon>Candida/Lodderomyces clade</taxon>
        <taxon>Candida</taxon>
    </lineage>
</organism>
<dbReference type="NCBIfam" id="TIGR01494">
    <property type="entry name" value="ATPase_P-type"/>
    <property type="match status" value="2"/>
</dbReference>
<dbReference type="InterPro" id="IPR006068">
    <property type="entry name" value="ATPase_P-typ_cation-transptr_C"/>
</dbReference>
<dbReference type="Gene3D" id="1.20.1110.10">
    <property type="entry name" value="Calcium-transporting ATPase, transmembrane domain"/>
    <property type="match status" value="1"/>
</dbReference>
<evidence type="ECO:0000313" key="11">
    <source>
        <dbReference type="EMBL" id="EMG49015.1"/>
    </source>
</evidence>
<evidence type="ECO:0000256" key="3">
    <source>
        <dbReference type="ARBA" id="ARBA00022692"/>
    </source>
</evidence>
<name>M3K153_CANMX</name>
<dbReference type="SUPFAM" id="SSF81653">
    <property type="entry name" value="Calcium ATPase, transduction domain A"/>
    <property type="match status" value="1"/>
</dbReference>
<keyword evidence="12" id="KW-1185">Reference proteome</keyword>
<dbReference type="InterPro" id="IPR050510">
    <property type="entry name" value="Cation_transp_ATPase_P-type"/>
</dbReference>
<reference evidence="11 12" key="1">
    <citation type="submission" date="2013-02" db="EMBL/GenBank/DDBJ databases">
        <title>Genome sequence of Candida maltosa Xu316, a potential industrial strain for xylitol and ethanol production.</title>
        <authorList>
            <person name="Yu J."/>
            <person name="Wang Q."/>
            <person name="Geng X."/>
            <person name="Bao W."/>
            <person name="He P."/>
            <person name="Cai J."/>
        </authorList>
    </citation>
    <scope>NUCLEOTIDE SEQUENCE [LARGE SCALE GENOMIC DNA]</scope>
    <source>
        <strain evidence="12">Xu316</strain>
    </source>
</reference>
<feature type="transmembrane region" description="Helical" evidence="9">
    <location>
        <begin position="352"/>
        <end position="376"/>
    </location>
</feature>
<feature type="transmembrane region" description="Helical" evidence="9">
    <location>
        <begin position="843"/>
        <end position="864"/>
    </location>
</feature>
<keyword evidence="5" id="KW-0067">ATP-binding</keyword>
<dbReference type="PRINTS" id="PR00121">
    <property type="entry name" value="NAKATPASE"/>
</dbReference>
<dbReference type="InterPro" id="IPR036412">
    <property type="entry name" value="HAD-like_sf"/>
</dbReference>
<feature type="transmembrane region" description="Helical" evidence="9">
    <location>
        <begin position="151"/>
        <end position="174"/>
    </location>
</feature>
<evidence type="ECO:0000256" key="9">
    <source>
        <dbReference type="SAM" id="Phobius"/>
    </source>
</evidence>
<dbReference type="AlphaFoldDB" id="M3K153"/>
<dbReference type="InterPro" id="IPR018303">
    <property type="entry name" value="ATPase_P-typ_P_site"/>
</dbReference>
<comment type="caution">
    <text evidence="11">The sequence shown here is derived from an EMBL/GenBank/DDBJ whole genome shotgun (WGS) entry which is preliminary data.</text>
</comment>
<dbReference type="InterPro" id="IPR001757">
    <property type="entry name" value="P_typ_ATPase"/>
</dbReference>
<dbReference type="SFLD" id="SFLDS00003">
    <property type="entry name" value="Haloacid_Dehalogenase"/>
    <property type="match status" value="1"/>
</dbReference>
<feature type="transmembrane region" description="Helical" evidence="9">
    <location>
        <begin position="186"/>
        <end position="205"/>
    </location>
</feature>
<evidence type="ECO:0000256" key="4">
    <source>
        <dbReference type="ARBA" id="ARBA00022741"/>
    </source>
</evidence>
<dbReference type="STRING" id="1245528.M3K153"/>
<feature type="domain" description="Cation-transporting P-type ATPase N-terminal" evidence="10">
    <location>
        <begin position="102"/>
        <end position="175"/>
    </location>
</feature>
<dbReference type="GO" id="GO:0030007">
    <property type="term" value="P:intracellular potassium ion homeostasis"/>
    <property type="evidence" value="ECO:0007669"/>
    <property type="project" value="TreeGrafter"/>
</dbReference>
<dbReference type="Gene3D" id="3.40.1110.10">
    <property type="entry name" value="Calcium-transporting ATPase, cytoplasmic domain N"/>
    <property type="match status" value="1"/>
</dbReference>
<keyword evidence="3 9" id="KW-0812">Transmembrane</keyword>
<feature type="transmembrane region" description="Helical" evidence="9">
    <location>
        <begin position="388"/>
        <end position="414"/>
    </location>
</feature>
<comment type="subcellular location">
    <subcellularLocation>
        <location evidence="1">Cell membrane</location>
        <topology evidence="1">Multi-pass membrane protein</topology>
    </subcellularLocation>
</comment>
<dbReference type="SFLD" id="SFLDF00027">
    <property type="entry name" value="p-type_atpase"/>
    <property type="match status" value="1"/>
</dbReference>
<dbReference type="GO" id="GO:1990573">
    <property type="term" value="P:potassium ion import across plasma membrane"/>
    <property type="evidence" value="ECO:0007669"/>
    <property type="project" value="TreeGrafter"/>
</dbReference>
<dbReference type="PROSITE" id="PS00154">
    <property type="entry name" value="ATPASE_E1_E2"/>
    <property type="match status" value="1"/>
</dbReference>
<accession>M3K153</accession>
<dbReference type="HOGENOM" id="CLU_002360_4_1_1"/>